<reference evidence="2" key="1">
    <citation type="journal article" date="2019" name="Int. J. Syst. Evol. Microbiol.">
        <title>The Global Catalogue of Microorganisms (GCM) 10K type strain sequencing project: providing services to taxonomists for standard genome sequencing and annotation.</title>
        <authorList>
            <consortium name="The Broad Institute Genomics Platform"/>
            <consortium name="The Broad Institute Genome Sequencing Center for Infectious Disease"/>
            <person name="Wu L."/>
            <person name="Ma J."/>
        </authorList>
    </citation>
    <scope>NUCLEOTIDE SEQUENCE [LARGE SCALE GENOMIC DNA]</scope>
    <source>
        <strain evidence="2">CGMCC 1.10992</strain>
    </source>
</reference>
<proteinExistence type="predicted"/>
<comment type="caution">
    <text evidence="1">The sequence shown here is derived from an EMBL/GenBank/DDBJ whole genome shotgun (WGS) entry which is preliminary data.</text>
</comment>
<dbReference type="EMBL" id="JBHUHT010000028">
    <property type="protein sequence ID" value="MFD2097729.1"/>
    <property type="molecule type" value="Genomic_DNA"/>
</dbReference>
<dbReference type="Proteomes" id="UP001597380">
    <property type="component" value="Unassembled WGS sequence"/>
</dbReference>
<protein>
    <submittedName>
        <fullName evidence="1">Uncharacterized protein</fullName>
    </submittedName>
</protein>
<organism evidence="1 2">
    <name type="scientific">Corallincola platygyrae</name>
    <dbReference type="NCBI Taxonomy" id="1193278"/>
    <lineage>
        <taxon>Bacteria</taxon>
        <taxon>Pseudomonadati</taxon>
        <taxon>Pseudomonadota</taxon>
        <taxon>Gammaproteobacteria</taxon>
        <taxon>Alteromonadales</taxon>
        <taxon>Psychromonadaceae</taxon>
        <taxon>Corallincola</taxon>
    </lineage>
</organism>
<evidence type="ECO:0000313" key="1">
    <source>
        <dbReference type="EMBL" id="MFD2097729.1"/>
    </source>
</evidence>
<dbReference type="PROSITE" id="PS51257">
    <property type="entry name" value="PROKAR_LIPOPROTEIN"/>
    <property type="match status" value="1"/>
</dbReference>
<keyword evidence="2" id="KW-1185">Reference proteome</keyword>
<gene>
    <name evidence="1" type="ORF">ACFSJ3_17195</name>
</gene>
<evidence type="ECO:0000313" key="2">
    <source>
        <dbReference type="Proteomes" id="UP001597380"/>
    </source>
</evidence>
<name>A0ABW4XV00_9GAMM</name>
<accession>A0ABW4XV00</accession>
<sequence length="122" mass="13606">MKYLRFLSILSSFTIGLIGCTSTNYLVADSLGEGWEITLVNGFHYPVSLSKLGGKLYIECDELRLSGEYSVAASGMSLKTPEDSLMRRVEFRMLDDQRWVITSARSNTSQMSHLVGAKLTRS</sequence>
<dbReference type="RefSeq" id="WP_345341944.1">
    <property type="nucleotide sequence ID" value="NZ_BAABLI010000032.1"/>
</dbReference>